<proteinExistence type="predicted"/>
<feature type="region of interest" description="Disordered" evidence="1">
    <location>
        <begin position="77"/>
        <end position="126"/>
    </location>
</feature>
<protein>
    <submittedName>
        <fullName evidence="2">Uncharacterized protein</fullName>
    </submittedName>
</protein>
<sequence>MKARLGLQLRCESERRFVMVVTEEDGVTNQQEGAGVRAFITQEKGRVGLSWRNLEEMKLQRRLIKLLPAFPVLRRSLKSGRSVPRSPPPCVGQRGRPRVAGGERNTTPRPSKEEEASWGLESARSD</sequence>
<gene>
    <name evidence="2" type="ORF">ILYODFUR_005229</name>
</gene>
<evidence type="ECO:0000313" key="3">
    <source>
        <dbReference type="Proteomes" id="UP001482620"/>
    </source>
</evidence>
<dbReference type="EMBL" id="JAHRIQ010069814">
    <property type="protein sequence ID" value="MEQ2243261.1"/>
    <property type="molecule type" value="Genomic_DNA"/>
</dbReference>
<organism evidence="2 3">
    <name type="scientific">Ilyodon furcidens</name>
    <name type="common">goldbreast splitfin</name>
    <dbReference type="NCBI Taxonomy" id="33524"/>
    <lineage>
        <taxon>Eukaryota</taxon>
        <taxon>Metazoa</taxon>
        <taxon>Chordata</taxon>
        <taxon>Craniata</taxon>
        <taxon>Vertebrata</taxon>
        <taxon>Euteleostomi</taxon>
        <taxon>Actinopterygii</taxon>
        <taxon>Neopterygii</taxon>
        <taxon>Teleostei</taxon>
        <taxon>Neoteleostei</taxon>
        <taxon>Acanthomorphata</taxon>
        <taxon>Ovalentaria</taxon>
        <taxon>Atherinomorphae</taxon>
        <taxon>Cyprinodontiformes</taxon>
        <taxon>Goodeidae</taxon>
        <taxon>Ilyodon</taxon>
    </lineage>
</organism>
<dbReference type="Proteomes" id="UP001482620">
    <property type="component" value="Unassembled WGS sequence"/>
</dbReference>
<comment type="caution">
    <text evidence="2">The sequence shown here is derived from an EMBL/GenBank/DDBJ whole genome shotgun (WGS) entry which is preliminary data.</text>
</comment>
<evidence type="ECO:0000313" key="2">
    <source>
        <dbReference type="EMBL" id="MEQ2243261.1"/>
    </source>
</evidence>
<evidence type="ECO:0000256" key="1">
    <source>
        <dbReference type="SAM" id="MobiDB-lite"/>
    </source>
</evidence>
<name>A0ABV0UGD9_9TELE</name>
<reference evidence="2 3" key="1">
    <citation type="submission" date="2021-06" db="EMBL/GenBank/DDBJ databases">
        <authorList>
            <person name="Palmer J.M."/>
        </authorList>
    </citation>
    <scope>NUCLEOTIDE SEQUENCE [LARGE SCALE GENOMIC DNA]</scope>
    <source>
        <strain evidence="3">if_2019</strain>
        <tissue evidence="2">Muscle</tissue>
    </source>
</reference>
<accession>A0ABV0UGD9</accession>
<keyword evidence="3" id="KW-1185">Reference proteome</keyword>